<comment type="caution">
    <text evidence="3">The sequence shown here is derived from an EMBL/GenBank/DDBJ whole genome shotgun (WGS) entry which is preliminary data.</text>
</comment>
<evidence type="ECO:0000256" key="1">
    <source>
        <dbReference type="ARBA" id="ARBA00022737"/>
    </source>
</evidence>
<dbReference type="SUPFAM" id="SSF63520">
    <property type="entry name" value="PTS-regulatory domain, PRD"/>
    <property type="match status" value="2"/>
</dbReference>
<dbReference type="Pfam" id="PF03123">
    <property type="entry name" value="CAT_RBD"/>
    <property type="match status" value="1"/>
</dbReference>
<dbReference type="SUPFAM" id="SSF50151">
    <property type="entry name" value="SacY-like RNA-binding domain"/>
    <property type="match status" value="1"/>
</dbReference>
<evidence type="ECO:0000313" key="3">
    <source>
        <dbReference type="EMBL" id="HIY59417.1"/>
    </source>
</evidence>
<dbReference type="InterPro" id="IPR050661">
    <property type="entry name" value="BglG_antiterminators"/>
</dbReference>
<dbReference type="Proteomes" id="UP000824007">
    <property type="component" value="Unassembled WGS sequence"/>
</dbReference>
<dbReference type="GO" id="GO:0006355">
    <property type="term" value="P:regulation of DNA-templated transcription"/>
    <property type="evidence" value="ECO:0007669"/>
    <property type="project" value="InterPro"/>
</dbReference>
<dbReference type="Gene3D" id="2.30.24.10">
    <property type="entry name" value="CAT RNA-binding domain"/>
    <property type="match status" value="1"/>
</dbReference>
<dbReference type="AlphaFoldDB" id="A0A9D1YQN5"/>
<reference evidence="3" key="1">
    <citation type="journal article" date="2021" name="PeerJ">
        <title>Extensive microbial diversity within the chicken gut microbiome revealed by metagenomics and culture.</title>
        <authorList>
            <person name="Gilroy R."/>
            <person name="Ravi A."/>
            <person name="Getino M."/>
            <person name="Pursley I."/>
            <person name="Horton D.L."/>
            <person name="Alikhan N.F."/>
            <person name="Baker D."/>
            <person name="Gharbi K."/>
            <person name="Hall N."/>
            <person name="Watson M."/>
            <person name="Adriaenssens E.M."/>
            <person name="Foster-Nyarko E."/>
            <person name="Jarju S."/>
            <person name="Secka A."/>
            <person name="Antonio M."/>
            <person name="Oren A."/>
            <person name="Chaudhuri R.R."/>
            <person name="La Ragione R."/>
            <person name="Hildebrand F."/>
            <person name="Pallen M.J."/>
        </authorList>
    </citation>
    <scope>NUCLEOTIDE SEQUENCE</scope>
    <source>
        <strain evidence="3">ChiSxjej3B15-24422</strain>
    </source>
</reference>
<dbReference type="GO" id="GO:0003723">
    <property type="term" value="F:RNA binding"/>
    <property type="evidence" value="ECO:0007669"/>
    <property type="project" value="InterPro"/>
</dbReference>
<dbReference type="Pfam" id="PF00874">
    <property type="entry name" value="PRD"/>
    <property type="match status" value="1"/>
</dbReference>
<organism evidence="3 4">
    <name type="scientific">Candidatus Eisenbergiella pullistercoris</name>
    <dbReference type="NCBI Taxonomy" id="2838555"/>
    <lineage>
        <taxon>Bacteria</taxon>
        <taxon>Bacillati</taxon>
        <taxon>Bacillota</taxon>
        <taxon>Clostridia</taxon>
        <taxon>Lachnospirales</taxon>
        <taxon>Lachnospiraceae</taxon>
        <taxon>Eisenbergiella</taxon>
    </lineage>
</organism>
<dbReference type="PANTHER" id="PTHR30185:SF15">
    <property type="entry name" value="CRYPTIC BETA-GLUCOSIDE BGL OPERON ANTITERMINATOR"/>
    <property type="match status" value="1"/>
</dbReference>
<evidence type="ECO:0000259" key="2">
    <source>
        <dbReference type="PROSITE" id="PS51372"/>
    </source>
</evidence>
<proteinExistence type="predicted"/>
<sequence length="291" mass="33870">MVIAKVINNNVVSSWDADHKEIIVMGRGIGFQKKPGQTVREEDIDKIFRLENRDVRERFKDLLENMPMEYIRLSADIISFAKERLDARLSQSVYLTLTDHIGFAIGRFQEGMAFSNALYREIKRFYPEEFGIGMYALDLIEQRSGIRLPDDEAASIAIHLVDAEFDIKVRDAWSMTTLLQDMVGLLERELQLPKEDSYNRDCLLSNLKFLAHRLLLLPPEERRGDPEFERFIREHCRKEYVCAGMVQDFVGEKYRCRMTEEERINLTLWLKQASDAAEQKGKKGRLTDGLI</sequence>
<dbReference type="PROSITE" id="PS51372">
    <property type="entry name" value="PRD_2"/>
    <property type="match status" value="2"/>
</dbReference>
<gene>
    <name evidence="3" type="ORF">H9831_01840</name>
</gene>
<dbReference type="InterPro" id="IPR036650">
    <property type="entry name" value="CAT_RNA-bd_dom_sf"/>
</dbReference>
<dbReference type="InterPro" id="IPR011608">
    <property type="entry name" value="PRD"/>
</dbReference>
<feature type="domain" description="PRD" evidence="2">
    <location>
        <begin position="65"/>
        <end position="170"/>
    </location>
</feature>
<dbReference type="InterPro" id="IPR004341">
    <property type="entry name" value="CAT_RNA-bd_dom"/>
</dbReference>
<feature type="domain" description="PRD" evidence="2">
    <location>
        <begin position="171"/>
        <end position="280"/>
    </location>
</feature>
<dbReference type="Gene3D" id="1.10.1790.10">
    <property type="entry name" value="PRD domain"/>
    <property type="match status" value="2"/>
</dbReference>
<protein>
    <submittedName>
        <fullName evidence="3">PRD domain-containing protein</fullName>
    </submittedName>
</protein>
<dbReference type="SMART" id="SM01061">
    <property type="entry name" value="CAT_RBD"/>
    <property type="match status" value="1"/>
</dbReference>
<reference evidence="3" key="2">
    <citation type="submission" date="2021-04" db="EMBL/GenBank/DDBJ databases">
        <authorList>
            <person name="Gilroy R."/>
        </authorList>
    </citation>
    <scope>NUCLEOTIDE SEQUENCE</scope>
    <source>
        <strain evidence="3">ChiSxjej3B15-24422</strain>
    </source>
</reference>
<dbReference type="InterPro" id="IPR036634">
    <property type="entry name" value="PRD_sf"/>
</dbReference>
<dbReference type="EMBL" id="DXDD01000022">
    <property type="protein sequence ID" value="HIY59417.1"/>
    <property type="molecule type" value="Genomic_DNA"/>
</dbReference>
<keyword evidence="1" id="KW-0677">Repeat</keyword>
<evidence type="ECO:0000313" key="4">
    <source>
        <dbReference type="Proteomes" id="UP000824007"/>
    </source>
</evidence>
<dbReference type="PANTHER" id="PTHR30185">
    <property type="entry name" value="CRYPTIC BETA-GLUCOSIDE BGL OPERON ANTITERMINATOR"/>
    <property type="match status" value="1"/>
</dbReference>
<accession>A0A9D1YQN5</accession>
<name>A0A9D1YQN5_9FIRM</name>